<gene>
    <name evidence="2" type="ORF">GFSPODELE1_LOCUS5775</name>
</gene>
<dbReference type="Pfam" id="PF09729">
    <property type="entry name" value="Gti1_Pac2"/>
    <property type="match status" value="1"/>
</dbReference>
<dbReference type="InterPro" id="IPR018608">
    <property type="entry name" value="Gti1/Pac2"/>
</dbReference>
<reference evidence="3" key="1">
    <citation type="submission" date="2024-04" db="EMBL/GenBank/DDBJ databases">
        <authorList>
            <person name="Shaw F."/>
            <person name="Minotto A."/>
        </authorList>
    </citation>
    <scope>NUCLEOTIDE SEQUENCE [LARGE SCALE GENOMIC DNA]</scope>
</reference>
<evidence type="ECO:0000313" key="3">
    <source>
        <dbReference type="Proteomes" id="UP001497453"/>
    </source>
</evidence>
<organism evidence="2 3">
    <name type="scientific">Somion occarium</name>
    <dbReference type="NCBI Taxonomy" id="3059160"/>
    <lineage>
        <taxon>Eukaryota</taxon>
        <taxon>Fungi</taxon>
        <taxon>Dikarya</taxon>
        <taxon>Basidiomycota</taxon>
        <taxon>Agaricomycotina</taxon>
        <taxon>Agaricomycetes</taxon>
        <taxon>Polyporales</taxon>
        <taxon>Cerrenaceae</taxon>
        <taxon>Somion</taxon>
    </lineage>
</organism>
<proteinExistence type="predicted"/>
<name>A0ABP1DEJ1_9APHY</name>
<sequence>MLPQAPTCTGIRIRHTDDANRIFHAVALGHLQLYTRRLTVEERRAIHTGCVFVWEERSSSIEATGDGIERWTDGRRWSCSKVKLDFLFYQEKLPDVNDEYIAAAMRPNQLVKQTYSVHVQTPVGRRKWHLVAYYTPETRDYLPSVDDIPLLASLRNSVPRSAYQPARTSRGRARVESDVVEASSSAMPKVPSNRSFYTSLPLPPQQSSPTPELAPASWDQDADSDDAHEVVSTPISPMSSTFEMPPLFQPPDPKWVLENCVAVFNIYEMPHRRVLDEASLELAPLVYMKDSPYQARHPFDVDTLRAFDTVSWTI</sequence>
<protein>
    <recommendedName>
        <fullName evidence="4">cAMP-independent regulatory protein pac2</fullName>
    </recommendedName>
</protein>
<feature type="region of interest" description="Disordered" evidence="1">
    <location>
        <begin position="161"/>
        <end position="224"/>
    </location>
</feature>
<dbReference type="EMBL" id="OZ037947">
    <property type="protein sequence ID" value="CAL1706246.1"/>
    <property type="molecule type" value="Genomic_DNA"/>
</dbReference>
<dbReference type="PANTHER" id="PTHR28027:SF1">
    <property type="entry name" value="CAMP INDEPENDENT REGULATORY PROTEIN (AFU_ORTHOLOGUE AFUA_3G09640)"/>
    <property type="match status" value="1"/>
</dbReference>
<evidence type="ECO:0008006" key="4">
    <source>
        <dbReference type="Google" id="ProtNLM"/>
    </source>
</evidence>
<evidence type="ECO:0000313" key="2">
    <source>
        <dbReference type="EMBL" id="CAL1706246.1"/>
    </source>
</evidence>
<feature type="compositionally biased region" description="Low complexity" evidence="1">
    <location>
        <begin position="207"/>
        <end position="219"/>
    </location>
</feature>
<dbReference type="PANTHER" id="PTHR28027">
    <property type="entry name" value="TRANSCRIPTIONAL REGULATOR MIT1"/>
    <property type="match status" value="1"/>
</dbReference>
<keyword evidence="3" id="KW-1185">Reference proteome</keyword>
<accession>A0ABP1DEJ1</accession>
<dbReference type="Proteomes" id="UP001497453">
    <property type="component" value="Chromosome 4"/>
</dbReference>
<evidence type="ECO:0000256" key="1">
    <source>
        <dbReference type="SAM" id="MobiDB-lite"/>
    </source>
</evidence>